<dbReference type="SUPFAM" id="SSF47413">
    <property type="entry name" value="lambda repressor-like DNA-binding domains"/>
    <property type="match status" value="1"/>
</dbReference>
<dbReference type="SUPFAM" id="SSF53822">
    <property type="entry name" value="Periplasmic binding protein-like I"/>
    <property type="match status" value="1"/>
</dbReference>
<proteinExistence type="predicted"/>
<dbReference type="Gene3D" id="3.40.50.2300">
    <property type="match status" value="2"/>
</dbReference>
<dbReference type="InterPro" id="IPR046335">
    <property type="entry name" value="LacI/GalR-like_sensor"/>
</dbReference>
<comment type="caution">
    <text evidence="5">The sequence shown here is derived from an EMBL/GenBank/DDBJ whole genome shotgun (WGS) entry which is preliminary data.</text>
</comment>
<dbReference type="Pfam" id="PF13377">
    <property type="entry name" value="Peripla_BP_3"/>
    <property type="match status" value="1"/>
</dbReference>
<reference evidence="5 6" key="1">
    <citation type="submission" date="2023-11" db="EMBL/GenBank/DDBJ databases">
        <title>MicrobeMod: A computational toolkit for identifying prokaryotic methylation and restriction-modification with nanopore sequencing.</title>
        <authorList>
            <person name="Crits-Christoph A."/>
            <person name="Kang S.C."/>
            <person name="Lee H."/>
            <person name="Ostrov N."/>
        </authorList>
    </citation>
    <scope>NUCLEOTIDE SEQUENCE [LARGE SCALE GENOMIC DNA]</scope>
    <source>
        <strain evidence="5 6">ATCC 14820</strain>
    </source>
</reference>
<dbReference type="InterPro" id="IPR010982">
    <property type="entry name" value="Lambda_DNA-bd_dom_sf"/>
</dbReference>
<accession>A0ABU4PPV3</accession>
<name>A0ABU4PPV3_9SPHN</name>
<dbReference type="SMART" id="SM00354">
    <property type="entry name" value="HTH_LACI"/>
    <property type="match status" value="1"/>
</dbReference>
<dbReference type="CDD" id="cd01545">
    <property type="entry name" value="PBP1_SalR"/>
    <property type="match status" value="1"/>
</dbReference>
<dbReference type="EMBL" id="JAWXXV010000001">
    <property type="protein sequence ID" value="MDX5986180.1"/>
    <property type="molecule type" value="Genomic_DNA"/>
</dbReference>
<organism evidence="5 6">
    <name type="scientific">Sphingomonas echinoides</name>
    <dbReference type="NCBI Taxonomy" id="59803"/>
    <lineage>
        <taxon>Bacteria</taxon>
        <taxon>Pseudomonadati</taxon>
        <taxon>Pseudomonadota</taxon>
        <taxon>Alphaproteobacteria</taxon>
        <taxon>Sphingomonadales</taxon>
        <taxon>Sphingomonadaceae</taxon>
        <taxon>Sphingomonas</taxon>
    </lineage>
</organism>
<dbReference type="PROSITE" id="PS50932">
    <property type="entry name" value="HTH_LACI_2"/>
    <property type="match status" value="1"/>
</dbReference>
<dbReference type="RefSeq" id="WP_010406619.1">
    <property type="nucleotide sequence ID" value="NZ_JAWXXV010000001.1"/>
</dbReference>
<dbReference type="PANTHER" id="PTHR30146">
    <property type="entry name" value="LACI-RELATED TRANSCRIPTIONAL REPRESSOR"/>
    <property type="match status" value="1"/>
</dbReference>
<evidence type="ECO:0000313" key="6">
    <source>
        <dbReference type="Proteomes" id="UP001279660"/>
    </source>
</evidence>
<dbReference type="InterPro" id="IPR000843">
    <property type="entry name" value="HTH_LacI"/>
</dbReference>
<evidence type="ECO:0000256" key="1">
    <source>
        <dbReference type="ARBA" id="ARBA00023015"/>
    </source>
</evidence>
<dbReference type="PANTHER" id="PTHR30146:SF153">
    <property type="entry name" value="LACTOSE OPERON REPRESSOR"/>
    <property type="match status" value="1"/>
</dbReference>
<sequence>MKQIRGSRRQHNVPTITDVAAHAGVSPMTVSRVVNGKGSVRPATRASVESAIAALGYAPNAAARALAGGEEIRICLLHTNPSLTYFSDFLVGGLDQASRSNVQLVIEKCEEDGHEAATIERLLQGRIDGIALPPPLSDSPVVLAALEGHGIPVVAVATGRAPDWALSVSIDDRRAAYDMTRHLGALGHTRIGFITGDPKQTASGERLAGYRAALSDLGLAFAPELVGHGLFTYRSGLDAAERLLDLTERPTAIFASNDDMAAAAVAIAHRKGLDVPTDLTVCGFDDTVLATTIWPELTTIRQPVTEMSRTAIELLVREIRMRNANDSSVDHPHVLADYALIRRESDAPPKP</sequence>
<evidence type="ECO:0000256" key="3">
    <source>
        <dbReference type="ARBA" id="ARBA00023163"/>
    </source>
</evidence>
<dbReference type="GO" id="GO:0003677">
    <property type="term" value="F:DNA binding"/>
    <property type="evidence" value="ECO:0007669"/>
    <property type="project" value="UniProtKB-KW"/>
</dbReference>
<dbReference type="CDD" id="cd01392">
    <property type="entry name" value="HTH_LacI"/>
    <property type="match status" value="1"/>
</dbReference>
<gene>
    <name evidence="5" type="ORF">SIL82_18125</name>
</gene>
<keyword evidence="6" id="KW-1185">Reference proteome</keyword>
<dbReference type="InterPro" id="IPR028082">
    <property type="entry name" value="Peripla_BP_I"/>
</dbReference>
<evidence type="ECO:0000259" key="4">
    <source>
        <dbReference type="PROSITE" id="PS50932"/>
    </source>
</evidence>
<evidence type="ECO:0000256" key="2">
    <source>
        <dbReference type="ARBA" id="ARBA00023125"/>
    </source>
</evidence>
<keyword evidence="1" id="KW-0805">Transcription regulation</keyword>
<dbReference type="PROSITE" id="PS00356">
    <property type="entry name" value="HTH_LACI_1"/>
    <property type="match status" value="1"/>
</dbReference>
<dbReference type="Proteomes" id="UP001279660">
    <property type="component" value="Unassembled WGS sequence"/>
</dbReference>
<keyword evidence="3" id="KW-0804">Transcription</keyword>
<dbReference type="Gene3D" id="1.10.260.40">
    <property type="entry name" value="lambda repressor-like DNA-binding domains"/>
    <property type="match status" value="1"/>
</dbReference>
<evidence type="ECO:0000313" key="5">
    <source>
        <dbReference type="EMBL" id="MDX5986180.1"/>
    </source>
</evidence>
<dbReference type="Pfam" id="PF00356">
    <property type="entry name" value="LacI"/>
    <property type="match status" value="1"/>
</dbReference>
<keyword evidence="2 5" id="KW-0238">DNA-binding</keyword>
<feature type="domain" description="HTH lacI-type" evidence="4">
    <location>
        <begin position="14"/>
        <end position="68"/>
    </location>
</feature>
<protein>
    <submittedName>
        <fullName evidence="5">LacI family DNA-binding transcriptional regulator</fullName>
    </submittedName>
</protein>